<sequence>MATLVSDKGGGRAQYRRRFMATRSAPVSRRHHYTPRYYLERFQDADGALYRRDCETGAVVLGNKERFGYKNQWNTLRNPPPGYESDWAEKRIAEIDGLASALLTRILAGDMPADFRPIAYAISFMVHNQPRMWRELEEKHASEVEHWTDDWRLVVMLNAALEAAPDYVPPYYAVQAIDPAEPGLRFLTSSNPVINFENRPTMLLPVSSRHCLFLSWDPAHLRYERKSFPCGRDMVVGINQTTLTNAWQYVYSSTPSFNP</sequence>
<comment type="caution">
    <text evidence="1">The sequence shown here is derived from an EMBL/GenBank/DDBJ whole genome shotgun (WGS) entry which is preliminary data.</text>
</comment>
<reference evidence="1 2" key="1">
    <citation type="submission" date="2017-09" db="EMBL/GenBank/DDBJ databases">
        <title>Sphingomonas panjinensis sp.nov., isolated from oil-contaminated soil.</title>
        <authorList>
            <person name="Wang L."/>
            <person name="Chen L."/>
        </authorList>
    </citation>
    <scope>NUCLEOTIDE SEQUENCE [LARGE SCALE GENOMIC DNA]</scope>
    <source>
        <strain evidence="1 2">FW-11</strain>
    </source>
</reference>
<keyword evidence="2" id="KW-1185">Reference proteome</keyword>
<evidence type="ECO:0000313" key="2">
    <source>
        <dbReference type="Proteomes" id="UP000244162"/>
    </source>
</evidence>
<name>A0A2T5G2F0_9SPHN</name>
<dbReference type="InterPro" id="IPR025332">
    <property type="entry name" value="DUF4238"/>
</dbReference>
<dbReference type="Pfam" id="PF14022">
    <property type="entry name" value="DUF4238"/>
    <property type="match status" value="1"/>
</dbReference>
<dbReference type="AlphaFoldDB" id="A0A2T5G2F0"/>
<protein>
    <recommendedName>
        <fullName evidence="3">DUF4238 domain-containing protein</fullName>
    </recommendedName>
</protein>
<evidence type="ECO:0000313" key="1">
    <source>
        <dbReference type="EMBL" id="PTQ13325.1"/>
    </source>
</evidence>
<proteinExistence type="predicted"/>
<accession>A0A2T5G2F0</accession>
<evidence type="ECO:0008006" key="3">
    <source>
        <dbReference type="Google" id="ProtNLM"/>
    </source>
</evidence>
<organism evidence="1 2">
    <name type="scientific">Sphingomonas oleivorans</name>
    <dbReference type="NCBI Taxonomy" id="1735121"/>
    <lineage>
        <taxon>Bacteria</taxon>
        <taxon>Pseudomonadati</taxon>
        <taxon>Pseudomonadota</taxon>
        <taxon>Alphaproteobacteria</taxon>
        <taxon>Sphingomonadales</taxon>
        <taxon>Sphingomonadaceae</taxon>
        <taxon>Sphingomonas</taxon>
    </lineage>
</organism>
<dbReference type="EMBL" id="NWBU01000004">
    <property type="protein sequence ID" value="PTQ13325.1"/>
    <property type="molecule type" value="Genomic_DNA"/>
</dbReference>
<gene>
    <name evidence="1" type="ORF">CLG96_04285</name>
</gene>
<dbReference type="Proteomes" id="UP000244162">
    <property type="component" value="Unassembled WGS sequence"/>
</dbReference>